<dbReference type="Pfam" id="PF02575">
    <property type="entry name" value="YbaB_DNA_bd"/>
    <property type="match status" value="1"/>
</dbReference>
<sequence length="180" mass="19348">MGSGPMFGRDPEAVTRMLDDITAQARQRHQQFAMVRQKIEAVTVTERSPDGVVRATVNSGGALTGLALTDRARQLSPNEIAARVLACVQRAQARIAERVRDIVAETVPGDDPAAAKIVAGFRGRFPEPPADAGTRTEPAAEIRLGELAQEPPAPPKPAPRRQGAPSDDGDDDWAHRSFLR</sequence>
<organism evidence="2 3">
    <name type="scientific">Gandjariella thermophila</name>
    <dbReference type="NCBI Taxonomy" id="1931992"/>
    <lineage>
        <taxon>Bacteria</taxon>
        <taxon>Bacillati</taxon>
        <taxon>Actinomycetota</taxon>
        <taxon>Actinomycetes</taxon>
        <taxon>Pseudonocardiales</taxon>
        <taxon>Pseudonocardiaceae</taxon>
        <taxon>Gandjariella</taxon>
    </lineage>
</organism>
<proteinExistence type="predicted"/>
<dbReference type="SUPFAM" id="SSF82607">
    <property type="entry name" value="YbaB-like"/>
    <property type="match status" value="1"/>
</dbReference>
<comment type="caution">
    <text evidence="2">The sequence shown here is derived from an EMBL/GenBank/DDBJ whole genome shotgun (WGS) entry which is preliminary data.</text>
</comment>
<evidence type="ECO:0000313" key="2">
    <source>
        <dbReference type="EMBL" id="GDY32302.1"/>
    </source>
</evidence>
<name>A0A4D4JAF2_9PSEU</name>
<dbReference type="AlphaFoldDB" id="A0A4D4JAF2"/>
<evidence type="ECO:0000313" key="3">
    <source>
        <dbReference type="Proteomes" id="UP000298860"/>
    </source>
</evidence>
<keyword evidence="3" id="KW-1185">Reference proteome</keyword>
<protein>
    <recommendedName>
        <fullName evidence="4">YbaB/EbfC DNA-binding family protein</fullName>
    </recommendedName>
</protein>
<dbReference type="EMBL" id="BJFL01000023">
    <property type="protein sequence ID" value="GDY32302.1"/>
    <property type="molecule type" value="Genomic_DNA"/>
</dbReference>
<dbReference type="Gene3D" id="3.30.1310.10">
    <property type="entry name" value="Nucleoid-associated protein YbaB-like domain"/>
    <property type="match status" value="1"/>
</dbReference>
<evidence type="ECO:0008006" key="4">
    <source>
        <dbReference type="Google" id="ProtNLM"/>
    </source>
</evidence>
<evidence type="ECO:0000256" key="1">
    <source>
        <dbReference type="SAM" id="MobiDB-lite"/>
    </source>
</evidence>
<reference evidence="3" key="1">
    <citation type="submission" date="2019-04" db="EMBL/GenBank/DDBJ databases">
        <title>Draft genome sequence of Pseudonocardiaceae bacterium SL3-2-4.</title>
        <authorList>
            <person name="Ningsih F."/>
            <person name="Yokota A."/>
            <person name="Sakai Y."/>
            <person name="Nanatani K."/>
            <person name="Yabe S."/>
            <person name="Oetari A."/>
            <person name="Sjamsuridzal W."/>
        </authorList>
    </citation>
    <scope>NUCLEOTIDE SEQUENCE [LARGE SCALE GENOMIC DNA]</scope>
    <source>
        <strain evidence="3">SL3-2-4</strain>
    </source>
</reference>
<dbReference type="GO" id="GO:0003677">
    <property type="term" value="F:DNA binding"/>
    <property type="evidence" value="ECO:0007669"/>
    <property type="project" value="InterPro"/>
</dbReference>
<dbReference type="Proteomes" id="UP000298860">
    <property type="component" value="Unassembled WGS sequence"/>
</dbReference>
<dbReference type="OrthoDB" id="3697091at2"/>
<dbReference type="InterPro" id="IPR036894">
    <property type="entry name" value="YbaB-like_sf"/>
</dbReference>
<dbReference type="RefSeq" id="WP_137815332.1">
    <property type="nucleotide sequence ID" value="NZ_BJFL01000023.1"/>
</dbReference>
<gene>
    <name evidence="2" type="ORF">GTS_39350</name>
</gene>
<dbReference type="InterPro" id="IPR004401">
    <property type="entry name" value="YbaB/EbfC"/>
</dbReference>
<accession>A0A4D4JAF2</accession>
<feature type="region of interest" description="Disordered" evidence="1">
    <location>
        <begin position="121"/>
        <end position="180"/>
    </location>
</feature>